<protein>
    <recommendedName>
        <fullName evidence="6">Phosphoribosylglycinamide formyltransferase</fullName>
        <ecNumber evidence="6">2.1.2.2</ecNumber>
    </recommendedName>
    <alternativeName>
        <fullName evidence="6">5'-phosphoribosylglycinamide transformylase</fullName>
    </alternativeName>
    <alternativeName>
        <fullName evidence="6">GAR transformylase</fullName>
        <shortName evidence="6">GART</shortName>
    </alternativeName>
</protein>
<evidence type="ECO:0000259" key="7">
    <source>
        <dbReference type="Pfam" id="PF00551"/>
    </source>
</evidence>
<dbReference type="PROSITE" id="PS00373">
    <property type="entry name" value="GART"/>
    <property type="match status" value="1"/>
</dbReference>
<dbReference type="RefSeq" id="WP_016182512.1">
    <property type="nucleotide sequence ID" value="NZ_JXKI01000002.1"/>
</dbReference>
<feature type="site" description="Raises pKa of active site His" evidence="6">
    <location>
        <position position="144"/>
    </location>
</feature>
<dbReference type="InterPro" id="IPR001555">
    <property type="entry name" value="GART_AS"/>
</dbReference>
<dbReference type="EC" id="2.1.2.2" evidence="6"/>
<comment type="function">
    <text evidence="6">Catalyzes the transfer of a formyl group from 10-formyltetrahydrofolate to 5-phospho-ribosyl-glycinamide (GAR), producing 5-phospho-ribosyl-N-formylglycinamide (FGAR) and tetrahydrofolate.</text>
</comment>
<dbReference type="Pfam" id="PF00551">
    <property type="entry name" value="Formyl_trans_N"/>
    <property type="match status" value="1"/>
</dbReference>
<feature type="binding site" evidence="6">
    <location>
        <begin position="11"/>
        <end position="13"/>
    </location>
    <ligand>
        <name>N(1)-(5-phospho-beta-D-ribosyl)glycinamide</name>
        <dbReference type="ChEBI" id="CHEBI:143788"/>
    </ligand>
</feature>
<dbReference type="FunFam" id="3.40.50.170:FF:000007">
    <property type="entry name" value="Phosphoribosylglycinamide formyltransferase"/>
    <property type="match status" value="1"/>
</dbReference>
<dbReference type="GO" id="GO:0005829">
    <property type="term" value="C:cytosol"/>
    <property type="evidence" value="ECO:0007669"/>
    <property type="project" value="TreeGrafter"/>
</dbReference>
<gene>
    <name evidence="6" type="primary">purN</name>
    <name evidence="8" type="ORF">I568_00946</name>
</gene>
<dbReference type="NCBIfam" id="TIGR00639">
    <property type="entry name" value="PurN"/>
    <property type="match status" value="1"/>
</dbReference>
<dbReference type="GO" id="GO:0006189">
    <property type="term" value="P:'de novo' IMP biosynthetic process"/>
    <property type="evidence" value="ECO:0007669"/>
    <property type="project" value="UniProtKB-UniRule"/>
</dbReference>
<evidence type="ECO:0000313" key="8">
    <source>
        <dbReference type="EMBL" id="EOW84450.1"/>
    </source>
</evidence>
<proteinExistence type="inferred from homology"/>
<feature type="domain" description="Formyl transferase N-terminal" evidence="7">
    <location>
        <begin position="1"/>
        <end position="181"/>
    </location>
</feature>
<comment type="catalytic activity">
    <reaction evidence="5 6">
        <text>N(1)-(5-phospho-beta-D-ribosyl)glycinamide + (6R)-10-formyltetrahydrofolate = N(2)-formyl-N(1)-(5-phospho-beta-D-ribosyl)glycinamide + (6S)-5,6,7,8-tetrahydrofolate + H(+)</text>
        <dbReference type="Rhea" id="RHEA:15053"/>
        <dbReference type="ChEBI" id="CHEBI:15378"/>
        <dbReference type="ChEBI" id="CHEBI:57453"/>
        <dbReference type="ChEBI" id="CHEBI:143788"/>
        <dbReference type="ChEBI" id="CHEBI:147286"/>
        <dbReference type="ChEBI" id="CHEBI:195366"/>
        <dbReference type="EC" id="2.1.2.2"/>
    </reaction>
</comment>
<evidence type="ECO:0000256" key="4">
    <source>
        <dbReference type="ARBA" id="ARBA00038440"/>
    </source>
</evidence>
<comment type="similarity">
    <text evidence="4 6">Belongs to the GART family.</text>
</comment>
<evidence type="ECO:0000256" key="3">
    <source>
        <dbReference type="ARBA" id="ARBA00022755"/>
    </source>
</evidence>
<sequence>MKVAILASGNGSNFEALAQQFQAGLLAAELAFVFSDHHDAYVLERAKRLKVPFYSFEVKEFANKQAYEEALLALLEKEQIDLIVLAGYMRIIGKTLLAKFSNRIINIHPSLLPSFPGLHGIKDAFDYGVKVTGVTVHVVDDGVDTGPIIAQEPVMISPMDTLATLEEKIHQVEHRLYPNVLRKIINEKNQ</sequence>
<dbReference type="AlphaFoldDB" id="S1N619"/>
<feature type="binding site" evidence="6">
    <location>
        <position position="106"/>
    </location>
    <ligand>
        <name>(6R)-10-formyltetrahydrofolate</name>
        <dbReference type="ChEBI" id="CHEBI:195366"/>
    </ligand>
</feature>
<organism evidence="8 9">
    <name type="scientific">Enterococcus columbae DSM 7374 = ATCC 51263</name>
    <dbReference type="NCBI Taxonomy" id="1121865"/>
    <lineage>
        <taxon>Bacteria</taxon>
        <taxon>Bacillati</taxon>
        <taxon>Bacillota</taxon>
        <taxon>Bacilli</taxon>
        <taxon>Lactobacillales</taxon>
        <taxon>Enterococcaceae</taxon>
        <taxon>Enterococcus</taxon>
    </lineage>
</organism>
<name>S1N619_9ENTE</name>
<dbReference type="PANTHER" id="PTHR43369:SF2">
    <property type="entry name" value="PHOSPHORIBOSYLGLYCINAMIDE FORMYLTRANSFERASE"/>
    <property type="match status" value="1"/>
</dbReference>
<feature type="active site" description="Proton donor" evidence="6">
    <location>
        <position position="108"/>
    </location>
</feature>
<dbReference type="STRING" id="1121865.OMW_00348"/>
<evidence type="ECO:0000256" key="6">
    <source>
        <dbReference type="HAMAP-Rule" id="MF_01930"/>
    </source>
</evidence>
<keyword evidence="9" id="KW-1185">Reference proteome</keyword>
<evidence type="ECO:0000256" key="2">
    <source>
        <dbReference type="ARBA" id="ARBA00022679"/>
    </source>
</evidence>
<dbReference type="SUPFAM" id="SSF53328">
    <property type="entry name" value="Formyltransferase"/>
    <property type="match status" value="1"/>
</dbReference>
<dbReference type="HAMAP" id="MF_01930">
    <property type="entry name" value="PurN"/>
    <property type="match status" value="1"/>
</dbReference>
<dbReference type="Proteomes" id="UP000014113">
    <property type="component" value="Unassembled WGS sequence"/>
</dbReference>
<dbReference type="UniPathway" id="UPA00074">
    <property type="reaction ID" value="UER00126"/>
</dbReference>
<reference evidence="8 9" key="1">
    <citation type="submission" date="2013-03" db="EMBL/GenBank/DDBJ databases">
        <title>The Genome Sequence of Enterococcus columbae ATCC_51263 (PacBio/Illumina hybrid assembly).</title>
        <authorList>
            <consortium name="The Broad Institute Genomics Platform"/>
            <consortium name="The Broad Institute Genome Sequencing Center for Infectious Disease"/>
            <person name="Earl A."/>
            <person name="Russ C."/>
            <person name="Gilmore M."/>
            <person name="Surin D."/>
            <person name="Walker B."/>
            <person name="Young S."/>
            <person name="Zeng Q."/>
            <person name="Gargeya S."/>
            <person name="Fitzgerald M."/>
            <person name="Haas B."/>
            <person name="Abouelleil A."/>
            <person name="Allen A.W."/>
            <person name="Alvarado L."/>
            <person name="Arachchi H.M."/>
            <person name="Berlin A.M."/>
            <person name="Chapman S.B."/>
            <person name="Gainer-Dewar J."/>
            <person name="Goldberg J."/>
            <person name="Griggs A."/>
            <person name="Gujja S."/>
            <person name="Hansen M."/>
            <person name="Howarth C."/>
            <person name="Imamovic A."/>
            <person name="Ireland A."/>
            <person name="Larimer J."/>
            <person name="McCowan C."/>
            <person name="Murphy C."/>
            <person name="Pearson M."/>
            <person name="Poon T.W."/>
            <person name="Priest M."/>
            <person name="Roberts A."/>
            <person name="Saif S."/>
            <person name="Shea T."/>
            <person name="Sisk P."/>
            <person name="Sykes S."/>
            <person name="Wortman J."/>
            <person name="Nusbaum C."/>
            <person name="Birren B."/>
        </authorList>
    </citation>
    <scope>NUCLEOTIDE SEQUENCE [LARGE SCALE GENOMIC DNA]</scope>
    <source>
        <strain evidence="8 9">ATCC 51263</strain>
    </source>
</reference>
<evidence type="ECO:0000256" key="1">
    <source>
        <dbReference type="ARBA" id="ARBA00005054"/>
    </source>
</evidence>
<dbReference type="CDD" id="cd08645">
    <property type="entry name" value="FMT_core_GART"/>
    <property type="match status" value="1"/>
</dbReference>
<dbReference type="eggNOG" id="COG0299">
    <property type="taxonomic scope" value="Bacteria"/>
</dbReference>
<dbReference type="InterPro" id="IPR002376">
    <property type="entry name" value="Formyl_transf_N"/>
</dbReference>
<dbReference type="OrthoDB" id="9806170at2"/>
<comment type="pathway">
    <text evidence="1 6">Purine metabolism; IMP biosynthesis via de novo pathway; N(2)-formyl-N(1)-(5-phospho-D-ribosyl)glycinamide from N(1)-(5-phospho-D-ribosyl)glycinamide (10-formyl THF route): step 1/1.</text>
</comment>
<dbReference type="InterPro" id="IPR036477">
    <property type="entry name" value="Formyl_transf_N_sf"/>
</dbReference>
<dbReference type="InterPro" id="IPR004607">
    <property type="entry name" value="GART"/>
</dbReference>
<dbReference type="Gene3D" id="3.40.50.170">
    <property type="entry name" value="Formyl transferase, N-terminal domain"/>
    <property type="match status" value="1"/>
</dbReference>
<evidence type="ECO:0000256" key="5">
    <source>
        <dbReference type="ARBA" id="ARBA00047664"/>
    </source>
</evidence>
<dbReference type="PATRIC" id="fig|1121865.3.peg.341"/>
<evidence type="ECO:0000313" key="9">
    <source>
        <dbReference type="Proteomes" id="UP000014113"/>
    </source>
</evidence>
<dbReference type="EMBL" id="ASWJ01000004">
    <property type="protein sequence ID" value="EOW84450.1"/>
    <property type="molecule type" value="Genomic_DNA"/>
</dbReference>
<dbReference type="GO" id="GO:0004644">
    <property type="term" value="F:phosphoribosylglycinamide formyltransferase activity"/>
    <property type="evidence" value="ECO:0007669"/>
    <property type="project" value="UniProtKB-UniRule"/>
</dbReference>
<keyword evidence="2 6" id="KW-0808">Transferase</keyword>
<accession>S1N619</accession>
<feature type="binding site" evidence="6">
    <location>
        <begin position="89"/>
        <end position="92"/>
    </location>
    <ligand>
        <name>(6R)-10-formyltetrahydrofolate</name>
        <dbReference type="ChEBI" id="CHEBI:195366"/>
    </ligand>
</feature>
<keyword evidence="3 6" id="KW-0658">Purine biosynthesis</keyword>
<comment type="caution">
    <text evidence="8">The sequence shown here is derived from an EMBL/GenBank/DDBJ whole genome shotgun (WGS) entry which is preliminary data.</text>
</comment>
<dbReference type="PANTHER" id="PTHR43369">
    <property type="entry name" value="PHOSPHORIBOSYLGLYCINAMIDE FORMYLTRANSFERASE"/>
    <property type="match status" value="1"/>
</dbReference>
<feature type="binding site" evidence="6">
    <location>
        <position position="64"/>
    </location>
    <ligand>
        <name>(6R)-10-formyltetrahydrofolate</name>
        <dbReference type="ChEBI" id="CHEBI:195366"/>
    </ligand>
</feature>